<dbReference type="PANTHER" id="PTHR12683">
    <property type="entry name" value="CDK-ACTIVATING KINASE ASSEMBLY FACTOR MAT1"/>
    <property type="match status" value="1"/>
</dbReference>
<dbReference type="InterPro" id="IPR015877">
    <property type="entry name" value="MAT1_centre"/>
</dbReference>
<dbReference type="GO" id="GO:0006357">
    <property type="term" value="P:regulation of transcription by RNA polymerase II"/>
    <property type="evidence" value="ECO:0007669"/>
    <property type="project" value="TreeGrafter"/>
</dbReference>
<dbReference type="Proteomes" id="UP001300502">
    <property type="component" value="Unassembled WGS sequence"/>
</dbReference>
<sequence>MEKDEHQAVARELAIRKRLGKVFKKKREDFATEEEYNNYLEAFEDAVYSLSEGTNTDEAQASMERLAKYIKDTSREEILMNPVLIVGDESEDKNNESSEQQGVTFVDPTRPAKPMPAPLRDNSPVDEKMRARASGFDEKLCRQRALEELVSSLFFPFVA</sequence>
<evidence type="ECO:0000256" key="1">
    <source>
        <dbReference type="SAM" id="MobiDB-lite"/>
    </source>
</evidence>
<reference evidence="3 4" key="1">
    <citation type="submission" date="2022-07" db="EMBL/GenBank/DDBJ databases">
        <title>Genome-wide signatures of adaptation to extreme environments.</title>
        <authorList>
            <person name="Cho C.H."/>
            <person name="Yoon H.S."/>
        </authorList>
    </citation>
    <scope>NUCLEOTIDE SEQUENCE [LARGE SCALE GENOMIC DNA]</scope>
    <source>
        <strain evidence="3 4">108.79 E11</strain>
    </source>
</reference>
<dbReference type="GO" id="GO:0006281">
    <property type="term" value="P:DNA repair"/>
    <property type="evidence" value="ECO:0007669"/>
    <property type="project" value="TreeGrafter"/>
</dbReference>
<dbReference type="AlphaFoldDB" id="A0AAV9IN51"/>
<feature type="region of interest" description="Disordered" evidence="1">
    <location>
        <begin position="88"/>
        <end position="130"/>
    </location>
</feature>
<dbReference type="PANTHER" id="PTHR12683:SF13">
    <property type="entry name" value="CDK-ACTIVATING KINASE ASSEMBLY FACTOR MAT1"/>
    <property type="match status" value="1"/>
</dbReference>
<evidence type="ECO:0000313" key="3">
    <source>
        <dbReference type="EMBL" id="KAK4528836.1"/>
    </source>
</evidence>
<protein>
    <recommendedName>
        <fullName evidence="2">MAT1 centre domain-containing protein</fullName>
    </recommendedName>
</protein>
<gene>
    <name evidence="3" type="ORF">GAYE_SCF65G6783</name>
</gene>
<proteinExistence type="predicted"/>
<organism evidence="3 4">
    <name type="scientific">Galdieria yellowstonensis</name>
    <dbReference type="NCBI Taxonomy" id="3028027"/>
    <lineage>
        <taxon>Eukaryota</taxon>
        <taxon>Rhodophyta</taxon>
        <taxon>Bangiophyceae</taxon>
        <taxon>Galdieriales</taxon>
        <taxon>Galdieriaceae</taxon>
        <taxon>Galdieria</taxon>
    </lineage>
</organism>
<dbReference type="Pfam" id="PF06391">
    <property type="entry name" value="MAT1"/>
    <property type="match status" value="1"/>
</dbReference>
<evidence type="ECO:0000313" key="4">
    <source>
        <dbReference type="Proteomes" id="UP001300502"/>
    </source>
</evidence>
<comment type="caution">
    <text evidence="3">The sequence shown here is derived from an EMBL/GenBank/DDBJ whole genome shotgun (WGS) entry which is preliminary data.</text>
</comment>
<keyword evidence="4" id="KW-1185">Reference proteome</keyword>
<evidence type="ECO:0000259" key="2">
    <source>
        <dbReference type="Pfam" id="PF06391"/>
    </source>
</evidence>
<dbReference type="GO" id="GO:0005675">
    <property type="term" value="C:transcription factor TFIIH holo complex"/>
    <property type="evidence" value="ECO:0007669"/>
    <property type="project" value="TreeGrafter"/>
</dbReference>
<feature type="domain" description="MAT1 centre" evidence="2">
    <location>
        <begin position="6"/>
        <end position="82"/>
    </location>
</feature>
<dbReference type="EMBL" id="JANCYU010000070">
    <property type="protein sequence ID" value="KAK4528836.1"/>
    <property type="molecule type" value="Genomic_DNA"/>
</dbReference>
<accession>A0AAV9IN51</accession>
<name>A0AAV9IN51_9RHOD</name>